<dbReference type="PANTHER" id="PTHR12534">
    <property type="entry name" value="30S RIBOSOMAL PROTEIN S2 PROKARYOTIC AND ORGANELLAR"/>
    <property type="match status" value="1"/>
</dbReference>
<dbReference type="SUPFAM" id="SSF52313">
    <property type="entry name" value="Ribosomal protein S2"/>
    <property type="match status" value="1"/>
</dbReference>
<evidence type="ECO:0000313" key="3">
    <source>
        <dbReference type="EMBL" id="AXA45476.1"/>
    </source>
</evidence>
<protein>
    <recommendedName>
        <fullName evidence="2">Small ribosomal subunit protein uS2c</fullName>
    </recommendedName>
</protein>
<accession>A0A2Z4YW05</accession>
<dbReference type="RefSeq" id="YP_009503378.1">
    <property type="nucleotide sequence ID" value="NC_038187.1"/>
</dbReference>
<geneLocation type="chloroplast" evidence="3"/>
<keyword evidence="3" id="KW-0150">Chloroplast</keyword>
<proteinExistence type="inferred from homology"/>
<dbReference type="HAMAP" id="MF_00291_B">
    <property type="entry name" value="Ribosomal_uS2_B"/>
    <property type="match status" value="1"/>
</dbReference>
<dbReference type="GO" id="GO:0003735">
    <property type="term" value="F:structural constituent of ribosome"/>
    <property type="evidence" value="ECO:0007669"/>
    <property type="project" value="InterPro"/>
</dbReference>
<dbReference type="EMBL" id="MF630936">
    <property type="protein sequence ID" value="AXA45476.1"/>
    <property type="molecule type" value="Genomic_DNA"/>
</dbReference>
<dbReference type="Gene3D" id="1.10.287.610">
    <property type="entry name" value="Helix hairpin bin"/>
    <property type="match status" value="1"/>
</dbReference>
<keyword evidence="3" id="KW-0934">Plastid</keyword>
<dbReference type="GeneID" id="37542403"/>
<keyword evidence="2 3" id="KW-0689">Ribosomal protein</keyword>
<organism evidence="3">
    <name type="scientific">Euglena clara</name>
    <dbReference type="NCBI Taxonomy" id="215708"/>
    <lineage>
        <taxon>Eukaryota</taxon>
        <taxon>Discoba</taxon>
        <taxon>Euglenozoa</taxon>
        <taxon>Euglenida</taxon>
        <taxon>Spirocuta</taxon>
        <taxon>Euglenophyceae</taxon>
        <taxon>Euglenales</taxon>
        <taxon>Euglenaceae</taxon>
        <taxon>Euglena</taxon>
    </lineage>
</organism>
<dbReference type="CDD" id="cd01425">
    <property type="entry name" value="RPS2"/>
    <property type="match status" value="1"/>
</dbReference>
<dbReference type="InterPro" id="IPR005706">
    <property type="entry name" value="Ribosomal_uS2_bac/mit/plastid"/>
</dbReference>
<comment type="subcellular location">
    <subcellularLocation>
        <location evidence="2">Plastid</location>
        <location evidence="2">Chloroplast</location>
    </subcellularLocation>
</comment>
<name>A0A2Z4YW05_9EUGL</name>
<gene>
    <name evidence="2 3" type="primary">rps2</name>
</gene>
<dbReference type="NCBIfam" id="TIGR01011">
    <property type="entry name" value="rpsB_bact"/>
    <property type="match status" value="1"/>
</dbReference>
<evidence type="ECO:0000256" key="2">
    <source>
        <dbReference type="HAMAP-Rule" id="MF_00291"/>
    </source>
</evidence>
<keyword evidence="2" id="KW-0687">Ribonucleoprotein</keyword>
<dbReference type="InterPro" id="IPR001865">
    <property type="entry name" value="Ribosomal_uS2"/>
</dbReference>
<dbReference type="GO" id="GO:0006412">
    <property type="term" value="P:translation"/>
    <property type="evidence" value="ECO:0007669"/>
    <property type="project" value="UniProtKB-UniRule"/>
</dbReference>
<comment type="similarity">
    <text evidence="1 2">Belongs to the universal ribosomal protein uS2 family.</text>
</comment>
<dbReference type="Gene3D" id="3.40.50.10490">
    <property type="entry name" value="Glucose-6-phosphate isomerase like protein, domain 1"/>
    <property type="match status" value="1"/>
</dbReference>
<evidence type="ECO:0000256" key="1">
    <source>
        <dbReference type="ARBA" id="ARBA00006242"/>
    </source>
</evidence>
<dbReference type="PANTHER" id="PTHR12534:SF0">
    <property type="entry name" value="SMALL RIBOSOMAL SUBUNIT PROTEIN US2M"/>
    <property type="match status" value="1"/>
</dbReference>
<sequence>MVTLEQMLLSSVHLGHQVRQWNPKMSSYIYGERHGIHIIDLLQSLICLKKVCNFLSKSSEANKKILFVSTKRQFSSLIAESAKRSNSFYVTQRWLGGMLTNWSTIKTCLNNLNLLLTKQESSGALINLTKKENSILKKRKIKLEKYLSGIKNMTNLPDIVIIIGQKKEMNAVKECRKLGITLITILDTNCDPTLTDLLVPANDDSISSISLILNSFTSSISKENF</sequence>
<dbReference type="GO" id="GO:0009507">
    <property type="term" value="C:chloroplast"/>
    <property type="evidence" value="ECO:0007669"/>
    <property type="project" value="UniProtKB-SubCell"/>
</dbReference>
<dbReference type="GO" id="GO:0005763">
    <property type="term" value="C:mitochondrial small ribosomal subunit"/>
    <property type="evidence" value="ECO:0007669"/>
    <property type="project" value="TreeGrafter"/>
</dbReference>
<dbReference type="Pfam" id="PF00318">
    <property type="entry name" value="Ribosomal_S2"/>
    <property type="match status" value="1"/>
</dbReference>
<reference evidence="3" key="1">
    <citation type="journal article" date="2018" name="J. Appl. Phycol.">
        <title>Intrageneric chloroplast genome comparison in the genus Euglena (Phylum: Euglenophyta) with annotated chloroplast genomes of Euglena hiemalis and Euglena clara.</title>
        <authorList>
            <person name="Ellala Hewadikaramge M."/>
            <person name="Linton E."/>
        </authorList>
    </citation>
    <scope>NUCLEOTIDE SEQUENCE</scope>
    <source>
        <strain evidence="3">SAG 25.98</strain>
    </source>
</reference>
<dbReference type="PRINTS" id="PR00395">
    <property type="entry name" value="RIBOSOMALS2"/>
</dbReference>
<dbReference type="AlphaFoldDB" id="A0A2Z4YW05"/>
<dbReference type="InterPro" id="IPR023591">
    <property type="entry name" value="Ribosomal_uS2_flav_dom_sf"/>
</dbReference>